<gene>
    <name evidence="2" type="ORF">EYC87_11670</name>
</gene>
<dbReference type="Pfam" id="PF13683">
    <property type="entry name" value="rve_3"/>
    <property type="match status" value="1"/>
</dbReference>
<dbReference type="SUPFAM" id="SSF53098">
    <property type="entry name" value="Ribonuclease H-like"/>
    <property type="match status" value="1"/>
</dbReference>
<name>A0ABT3SW70_9GAMM</name>
<feature type="domain" description="Integrase catalytic" evidence="1">
    <location>
        <begin position="1"/>
        <end position="61"/>
    </location>
</feature>
<proteinExistence type="predicted"/>
<dbReference type="PROSITE" id="PS50994">
    <property type="entry name" value="INTEGRASE"/>
    <property type="match status" value="1"/>
</dbReference>
<keyword evidence="3" id="KW-1185">Reference proteome</keyword>
<evidence type="ECO:0000259" key="1">
    <source>
        <dbReference type="PROSITE" id="PS50994"/>
    </source>
</evidence>
<evidence type="ECO:0000313" key="2">
    <source>
        <dbReference type="EMBL" id="MCX2974241.1"/>
    </source>
</evidence>
<dbReference type="InterPro" id="IPR012337">
    <property type="entry name" value="RNaseH-like_sf"/>
</dbReference>
<accession>A0ABT3SW70</accession>
<dbReference type="EMBL" id="SHNP01000004">
    <property type="protein sequence ID" value="MCX2974241.1"/>
    <property type="molecule type" value="Genomic_DNA"/>
</dbReference>
<dbReference type="InterPro" id="IPR036397">
    <property type="entry name" value="RNaseH_sf"/>
</dbReference>
<sequence length="88" mass="10585">MTQGKIERYHCSMKNVVKLEHYYFPWELEKAIAEWVDHYNHERYHESLDNVTPVDVFEGRRNEILDQRALVKASTMTKRKIHNLRLAG</sequence>
<dbReference type="Gene3D" id="3.30.420.10">
    <property type="entry name" value="Ribonuclease H-like superfamily/Ribonuclease H"/>
    <property type="match status" value="1"/>
</dbReference>
<organism evidence="2 3">
    <name type="scientific">Candidatus Seongchinamella marina</name>
    <dbReference type="NCBI Taxonomy" id="2518990"/>
    <lineage>
        <taxon>Bacteria</taxon>
        <taxon>Pseudomonadati</taxon>
        <taxon>Pseudomonadota</taxon>
        <taxon>Gammaproteobacteria</taxon>
        <taxon>Cellvibrionales</taxon>
        <taxon>Halieaceae</taxon>
        <taxon>Seongchinamella</taxon>
    </lineage>
</organism>
<comment type="caution">
    <text evidence="2">The sequence shown here is derived from an EMBL/GenBank/DDBJ whole genome shotgun (WGS) entry which is preliminary data.</text>
</comment>
<protein>
    <recommendedName>
        <fullName evidence="1">Integrase catalytic domain-containing protein</fullName>
    </recommendedName>
</protein>
<dbReference type="Proteomes" id="UP001143307">
    <property type="component" value="Unassembled WGS sequence"/>
</dbReference>
<dbReference type="InterPro" id="IPR001584">
    <property type="entry name" value="Integrase_cat-core"/>
</dbReference>
<reference evidence="2" key="1">
    <citation type="submission" date="2019-02" db="EMBL/GenBank/DDBJ databases">
        <authorList>
            <person name="Li S.-H."/>
        </authorList>
    </citation>
    <scope>NUCLEOTIDE SEQUENCE</scope>
    <source>
        <strain evidence="2">IMCC8485</strain>
    </source>
</reference>
<evidence type="ECO:0000313" key="3">
    <source>
        <dbReference type="Proteomes" id="UP001143307"/>
    </source>
</evidence>